<reference evidence="2 3" key="1">
    <citation type="submission" date="2012-08" db="EMBL/GenBank/DDBJ databases">
        <authorList>
            <person name="Gan P.H.P."/>
            <person name="Ikeda K."/>
            <person name="Irieda H."/>
            <person name="Narusaka M."/>
            <person name="O'Connell R.J."/>
            <person name="Narusaka Y."/>
            <person name="Takano Y."/>
            <person name="Kubo Y."/>
            <person name="Shirasu K."/>
        </authorList>
    </citation>
    <scope>NUCLEOTIDE SEQUENCE [LARGE SCALE GENOMIC DNA]</scope>
    <source>
        <strain evidence="2 3">Nara gc5</strain>
    </source>
</reference>
<proteinExistence type="predicted"/>
<accession>A0A7J6JB47</accession>
<evidence type="ECO:0000313" key="2">
    <source>
        <dbReference type="EMBL" id="KAF4486953.1"/>
    </source>
</evidence>
<reference evidence="2 3" key="2">
    <citation type="submission" date="2020-04" db="EMBL/GenBank/DDBJ databases">
        <title>Genome sequencing and assembly of multiple isolates from the Colletotrichum gloeosporioides species complex.</title>
        <authorList>
            <person name="Gan P."/>
            <person name="Shirasu K."/>
        </authorList>
    </citation>
    <scope>NUCLEOTIDE SEQUENCE [LARGE SCALE GENOMIC DNA]</scope>
    <source>
        <strain evidence="2 3">Nara gc5</strain>
    </source>
</reference>
<name>A0A7J6JB47_COLFN</name>
<dbReference type="Proteomes" id="UP000011096">
    <property type="component" value="Unassembled WGS sequence"/>
</dbReference>
<evidence type="ECO:0000256" key="1">
    <source>
        <dbReference type="SAM" id="MobiDB-lite"/>
    </source>
</evidence>
<dbReference type="AlphaFoldDB" id="A0A7J6JB47"/>
<feature type="compositionally biased region" description="Pro residues" evidence="1">
    <location>
        <begin position="28"/>
        <end position="37"/>
    </location>
</feature>
<sequence length="119" mass="12652">MSSGREANGPAHGSQHSASALANTTKDMPPPNLPPTGPKHKTVASSQPANESPPLKRRRATSAGEDVKISTTEDELVTLASNTLQTARVPVDIFVIVRCHVVTNEDNMEIASSKNLTRN</sequence>
<feature type="compositionally biased region" description="Polar residues" evidence="1">
    <location>
        <begin position="14"/>
        <end position="26"/>
    </location>
</feature>
<protein>
    <submittedName>
        <fullName evidence="2">Uncharacterized protein</fullName>
    </submittedName>
</protein>
<dbReference type="InParanoid" id="A0A7J6JB47"/>
<dbReference type="OrthoDB" id="10424130at2759"/>
<keyword evidence="3" id="KW-1185">Reference proteome</keyword>
<feature type="region of interest" description="Disordered" evidence="1">
    <location>
        <begin position="1"/>
        <end position="68"/>
    </location>
</feature>
<evidence type="ECO:0000313" key="3">
    <source>
        <dbReference type="Proteomes" id="UP000011096"/>
    </source>
</evidence>
<gene>
    <name evidence="2" type="ORF">CGGC5_v005854</name>
</gene>
<organism evidence="2 3">
    <name type="scientific">Colletotrichum fructicola (strain Nara gc5)</name>
    <name type="common">Anthracnose fungus</name>
    <name type="synonym">Colletotrichum gloeosporioides (strain Nara gc5)</name>
    <dbReference type="NCBI Taxonomy" id="1213859"/>
    <lineage>
        <taxon>Eukaryota</taxon>
        <taxon>Fungi</taxon>
        <taxon>Dikarya</taxon>
        <taxon>Ascomycota</taxon>
        <taxon>Pezizomycotina</taxon>
        <taxon>Sordariomycetes</taxon>
        <taxon>Hypocreomycetidae</taxon>
        <taxon>Glomerellales</taxon>
        <taxon>Glomerellaceae</taxon>
        <taxon>Colletotrichum</taxon>
        <taxon>Colletotrichum gloeosporioides species complex</taxon>
    </lineage>
</organism>
<dbReference type="GeneID" id="90979827"/>
<comment type="caution">
    <text evidence="2">The sequence shown here is derived from an EMBL/GenBank/DDBJ whole genome shotgun (WGS) entry which is preliminary data.</text>
</comment>
<dbReference type="EMBL" id="ANPB02000003">
    <property type="protein sequence ID" value="KAF4486953.1"/>
    <property type="molecule type" value="Genomic_DNA"/>
</dbReference>
<dbReference type="RefSeq" id="XP_066009165.1">
    <property type="nucleotide sequence ID" value="XM_066151546.1"/>
</dbReference>